<gene>
    <name evidence="8" type="ORF">NCTC11923_02017</name>
</gene>
<reference evidence="8 9" key="1">
    <citation type="submission" date="2018-12" db="EMBL/GenBank/DDBJ databases">
        <authorList>
            <consortium name="Pathogen Informatics"/>
        </authorList>
    </citation>
    <scope>NUCLEOTIDE SEQUENCE [LARGE SCALE GENOMIC DNA]</scope>
    <source>
        <strain evidence="8 9">NCTC11923</strain>
    </source>
</reference>
<feature type="region of interest" description="Disordered" evidence="7">
    <location>
        <begin position="319"/>
        <end position="347"/>
    </location>
</feature>
<dbReference type="InterPro" id="IPR004960">
    <property type="entry name" value="LipA_acyltrans"/>
</dbReference>
<evidence type="ECO:0000313" key="9">
    <source>
        <dbReference type="Proteomes" id="UP000276899"/>
    </source>
</evidence>
<dbReference type="PANTHER" id="PTHR30606">
    <property type="entry name" value="LIPID A BIOSYNTHESIS LAUROYL ACYLTRANSFERASE"/>
    <property type="match status" value="1"/>
</dbReference>
<keyword evidence="2" id="KW-1003">Cell membrane</keyword>
<evidence type="ECO:0000256" key="3">
    <source>
        <dbReference type="ARBA" id="ARBA00022519"/>
    </source>
</evidence>
<dbReference type="EMBL" id="LR134363">
    <property type="protein sequence ID" value="VEG75357.1"/>
    <property type="molecule type" value="Genomic_DNA"/>
</dbReference>
<proteinExistence type="predicted"/>
<accession>A0A448KEG8</accession>
<dbReference type="RefSeq" id="WP_051281333.1">
    <property type="nucleotide sequence ID" value="NZ_CBCRWE010000013.1"/>
</dbReference>
<dbReference type="Pfam" id="PF03279">
    <property type="entry name" value="Lip_A_acyltrans"/>
    <property type="match status" value="1"/>
</dbReference>
<dbReference type="GO" id="GO:0016746">
    <property type="term" value="F:acyltransferase activity"/>
    <property type="evidence" value="ECO:0007669"/>
    <property type="project" value="UniProtKB-KW"/>
</dbReference>
<evidence type="ECO:0000256" key="2">
    <source>
        <dbReference type="ARBA" id="ARBA00022475"/>
    </source>
</evidence>
<dbReference type="KEGG" id="asla:NCTC11923_02017"/>
<keyword evidence="3" id="KW-0997">Cell inner membrane</keyword>
<organism evidence="8 9">
    <name type="scientific">Actinomyces slackii</name>
    <dbReference type="NCBI Taxonomy" id="52774"/>
    <lineage>
        <taxon>Bacteria</taxon>
        <taxon>Bacillati</taxon>
        <taxon>Actinomycetota</taxon>
        <taxon>Actinomycetes</taxon>
        <taxon>Actinomycetales</taxon>
        <taxon>Actinomycetaceae</taxon>
        <taxon>Actinomyces</taxon>
    </lineage>
</organism>
<dbReference type="NCBIfam" id="NF005919">
    <property type="entry name" value="PRK07920.1"/>
    <property type="match status" value="1"/>
</dbReference>
<dbReference type="Proteomes" id="UP000276899">
    <property type="component" value="Chromosome"/>
</dbReference>
<keyword evidence="6 8" id="KW-0012">Acyltransferase</keyword>
<evidence type="ECO:0000256" key="6">
    <source>
        <dbReference type="ARBA" id="ARBA00023315"/>
    </source>
</evidence>
<evidence type="ECO:0000256" key="4">
    <source>
        <dbReference type="ARBA" id="ARBA00022679"/>
    </source>
</evidence>
<dbReference type="GO" id="GO:0005886">
    <property type="term" value="C:plasma membrane"/>
    <property type="evidence" value="ECO:0007669"/>
    <property type="project" value="UniProtKB-SubCell"/>
</dbReference>
<dbReference type="AlphaFoldDB" id="A0A448KEG8"/>
<evidence type="ECO:0000256" key="7">
    <source>
        <dbReference type="SAM" id="MobiDB-lite"/>
    </source>
</evidence>
<keyword evidence="9" id="KW-1185">Reference proteome</keyword>
<feature type="compositionally biased region" description="Basic and acidic residues" evidence="7">
    <location>
        <begin position="319"/>
        <end position="331"/>
    </location>
</feature>
<sequence>MRRPGVQDAYRMAWRHAHRLPAPVGYALAHGVGDIIWCLHRLRGALGGAGTGSGVGQLERNLSRVLPGASPAQVRAASRSGMRSYMRYFYEVFALPGIGPQQLQARVRADADPALHEDLRRGGVVLALGHTGNWDLAAAWACRELAPVLTVAERLEPADLFEQFTAFRQGLGMRIIGQARGERVFDRLVSAAREEHCAIALLADRDLSSAGIEARLCGHSAYVAAGPAAIAAHLDLPLYVASIHYERLTGQRRRRAGSPWGLVLTIRAVPGVQDGPDRVAEHTRTWVRELGPLLAAHPQDWHMLQPVFTEDLDPQRLARGWARDSRQESHASAESAMVKNEPGQEGA</sequence>
<evidence type="ECO:0000256" key="5">
    <source>
        <dbReference type="ARBA" id="ARBA00023136"/>
    </source>
</evidence>
<dbReference type="PANTHER" id="PTHR30606:SF10">
    <property type="entry name" value="PHOSPHATIDYLINOSITOL MANNOSIDE ACYLTRANSFERASE"/>
    <property type="match status" value="1"/>
</dbReference>
<comment type="subcellular location">
    <subcellularLocation>
        <location evidence="1">Cell inner membrane</location>
    </subcellularLocation>
</comment>
<dbReference type="GO" id="GO:0009247">
    <property type="term" value="P:glycolipid biosynthetic process"/>
    <property type="evidence" value="ECO:0007669"/>
    <property type="project" value="UniProtKB-ARBA"/>
</dbReference>
<name>A0A448KEG8_9ACTO</name>
<evidence type="ECO:0000256" key="1">
    <source>
        <dbReference type="ARBA" id="ARBA00004533"/>
    </source>
</evidence>
<protein>
    <submittedName>
        <fullName evidence="8">Phosphatidylinositol mannoside acyltransferase</fullName>
        <ecNumber evidence="8">2.3.1.-</ecNumber>
    </submittedName>
</protein>
<dbReference type="STRING" id="1278298.GCA_000428685_00451"/>
<dbReference type="EC" id="2.3.1.-" evidence="8"/>
<evidence type="ECO:0000313" key="8">
    <source>
        <dbReference type="EMBL" id="VEG75357.1"/>
    </source>
</evidence>
<keyword evidence="5" id="KW-0472">Membrane</keyword>
<keyword evidence="4 8" id="KW-0808">Transferase</keyword>